<evidence type="ECO:0000256" key="4">
    <source>
        <dbReference type="PROSITE-ProRule" id="PRU00182"/>
    </source>
</evidence>
<dbReference type="EMBL" id="JAHOEF010000048">
    <property type="protein sequence ID" value="MBV3383095.1"/>
    <property type="molecule type" value="Genomic_DNA"/>
</dbReference>
<dbReference type="PANTHER" id="PTHR21600:SF35">
    <property type="entry name" value="PSEUDOURIDINE SYNTHASE"/>
    <property type="match status" value="1"/>
</dbReference>
<dbReference type="Pfam" id="PF00849">
    <property type="entry name" value="PseudoU_synth_2"/>
    <property type="match status" value="1"/>
</dbReference>
<keyword evidence="4" id="KW-0694">RNA-binding</keyword>
<evidence type="ECO:0000313" key="9">
    <source>
        <dbReference type="Proteomes" id="UP001196408"/>
    </source>
</evidence>
<dbReference type="Gene3D" id="3.30.2350.10">
    <property type="entry name" value="Pseudouridine synthase"/>
    <property type="match status" value="1"/>
</dbReference>
<comment type="similarity">
    <text evidence="2 5">Belongs to the pseudouridine synthase RluA family.</text>
</comment>
<dbReference type="GO" id="GO:0140098">
    <property type="term" value="F:catalytic activity, acting on RNA"/>
    <property type="evidence" value="ECO:0007669"/>
    <property type="project" value="UniProtKB-ARBA"/>
</dbReference>
<dbReference type="NCBIfam" id="TIGR00005">
    <property type="entry name" value="rluA_subfam"/>
    <property type="match status" value="1"/>
</dbReference>
<feature type="domain" description="Pseudouridine synthase RsuA/RluA-like" evidence="6">
    <location>
        <begin position="85"/>
        <end position="230"/>
    </location>
</feature>
<dbReference type="InterPro" id="IPR006224">
    <property type="entry name" value="PsdUridine_synth_RluA-like_CS"/>
</dbReference>
<dbReference type="InterPro" id="IPR050188">
    <property type="entry name" value="RluA_PseudoU_synthase"/>
</dbReference>
<evidence type="ECO:0000256" key="2">
    <source>
        <dbReference type="ARBA" id="ARBA00010876"/>
    </source>
</evidence>
<dbReference type="CDD" id="cd02869">
    <property type="entry name" value="PseudoU_synth_RluA_like"/>
    <property type="match status" value="1"/>
</dbReference>
<dbReference type="InterPro" id="IPR020103">
    <property type="entry name" value="PsdUridine_synth_cat_dom_sf"/>
</dbReference>
<sequence>MILQFEIDEQHKDMRLDEFFYLHGISKKLVKDSRNHGEILVNGEKQYLCYKTVTGDSVAIVFPKETSHVIPVDIPLKVVYEDDYLMIIDKQPNLACIPVKKYLTESLGNAIMYYYQANHIESAIHLVNRLDKETSGLMMIAKSRYVHDAFSHDIKQVKRVYHALVKGNPGQGTVNAPIDHAEGHGTKREVKEGGKEAITHYRTIKTTKDYSLVECKLETGRTHQIRVHMAYLGCPLVGDPLYGEGEGFYLDSVEIAFKHPITQQCMTLKKVFNDVRIKKIKS</sequence>
<dbReference type="EMBL" id="JAHOEL010000046">
    <property type="protein sequence ID" value="MBV3393105.1"/>
    <property type="molecule type" value="Genomic_DNA"/>
</dbReference>
<organism evidence="7 9">
    <name type="scientific">Catenibacterium mitsuokai</name>
    <dbReference type="NCBI Taxonomy" id="100886"/>
    <lineage>
        <taxon>Bacteria</taxon>
        <taxon>Bacillati</taxon>
        <taxon>Bacillota</taxon>
        <taxon>Erysipelotrichia</taxon>
        <taxon>Erysipelotrichales</taxon>
        <taxon>Coprobacillaceae</taxon>
        <taxon>Catenibacterium</taxon>
    </lineage>
</organism>
<keyword evidence="10" id="KW-1185">Reference proteome</keyword>
<evidence type="ECO:0000256" key="3">
    <source>
        <dbReference type="PIRSR" id="PIRSR606225-1"/>
    </source>
</evidence>
<dbReference type="PROSITE" id="PS50889">
    <property type="entry name" value="S4"/>
    <property type="match status" value="1"/>
</dbReference>
<dbReference type="AlphaFoldDB" id="A0AAW4MWN6"/>
<dbReference type="GO" id="GO:0003723">
    <property type="term" value="F:RNA binding"/>
    <property type="evidence" value="ECO:0007669"/>
    <property type="project" value="UniProtKB-KW"/>
</dbReference>
<dbReference type="GO" id="GO:0000455">
    <property type="term" value="P:enzyme-directed rRNA pseudouridine synthesis"/>
    <property type="evidence" value="ECO:0007669"/>
    <property type="project" value="TreeGrafter"/>
</dbReference>
<feature type="active site" evidence="3">
    <location>
        <position position="131"/>
    </location>
</feature>
<dbReference type="InterPro" id="IPR006145">
    <property type="entry name" value="PsdUridine_synth_RsuA/RluA"/>
</dbReference>
<keyword evidence="5" id="KW-0413">Isomerase</keyword>
<evidence type="ECO:0000256" key="5">
    <source>
        <dbReference type="RuleBase" id="RU362028"/>
    </source>
</evidence>
<dbReference type="RefSeq" id="WP_187012134.1">
    <property type="nucleotide sequence ID" value="NZ_CAXVKV010000108.1"/>
</dbReference>
<dbReference type="GO" id="GO:0009982">
    <property type="term" value="F:pseudouridine synthase activity"/>
    <property type="evidence" value="ECO:0007669"/>
    <property type="project" value="InterPro"/>
</dbReference>
<name>A0AAW4MWN6_9FIRM</name>
<evidence type="ECO:0000256" key="1">
    <source>
        <dbReference type="ARBA" id="ARBA00000073"/>
    </source>
</evidence>
<dbReference type="InterPro" id="IPR006225">
    <property type="entry name" value="PsdUridine_synth_RluC/D"/>
</dbReference>
<evidence type="ECO:0000313" key="8">
    <source>
        <dbReference type="EMBL" id="MBV3393105.1"/>
    </source>
</evidence>
<protein>
    <recommendedName>
        <fullName evidence="5">Pseudouridine synthase</fullName>
        <ecNumber evidence="5">5.4.99.-</ecNumber>
    </recommendedName>
</protein>
<proteinExistence type="inferred from homology"/>
<comment type="function">
    <text evidence="5">Responsible for synthesis of pseudouridine from uracil.</text>
</comment>
<evidence type="ECO:0000313" key="7">
    <source>
        <dbReference type="EMBL" id="MBV3383095.1"/>
    </source>
</evidence>
<evidence type="ECO:0000313" key="10">
    <source>
        <dbReference type="Proteomes" id="UP001197492"/>
    </source>
</evidence>
<dbReference type="PANTHER" id="PTHR21600">
    <property type="entry name" value="MITOCHONDRIAL RNA PSEUDOURIDINE SYNTHASE"/>
    <property type="match status" value="1"/>
</dbReference>
<evidence type="ECO:0000259" key="6">
    <source>
        <dbReference type="Pfam" id="PF00849"/>
    </source>
</evidence>
<dbReference type="Proteomes" id="UP001196408">
    <property type="component" value="Unassembled WGS sequence"/>
</dbReference>
<reference evidence="7 10" key="1">
    <citation type="submission" date="2021-06" db="EMBL/GenBank/DDBJ databases">
        <title>Collection of gut derived symbiotic bacterial strains cultured from healthy donors.</title>
        <authorList>
            <person name="Lin H."/>
            <person name="Littmann E."/>
            <person name="Pamer E.G."/>
        </authorList>
    </citation>
    <scope>NUCLEOTIDE SEQUENCE</scope>
    <source>
        <strain evidence="8 10">MSK.21.70</strain>
        <strain evidence="7">MSK.21.82</strain>
    </source>
</reference>
<dbReference type="SUPFAM" id="SSF55120">
    <property type="entry name" value="Pseudouridine synthase"/>
    <property type="match status" value="1"/>
</dbReference>
<comment type="caution">
    <text evidence="7">The sequence shown here is derived from an EMBL/GenBank/DDBJ whole genome shotgun (WGS) entry which is preliminary data.</text>
</comment>
<comment type="catalytic activity">
    <reaction evidence="1 5">
        <text>a uridine in RNA = a pseudouridine in RNA</text>
        <dbReference type="Rhea" id="RHEA:48348"/>
        <dbReference type="Rhea" id="RHEA-COMP:12068"/>
        <dbReference type="Rhea" id="RHEA-COMP:12069"/>
        <dbReference type="ChEBI" id="CHEBI:65314"/>
        <dbReference type="ChEBI" id="CHEBI:65315"/>
    </reaction>
</comment>
<dbReference type="EC" id="5.4.99.-" evidence="5"/>
<dbReference type="Proteomes" id="UP001197492">
    <property type="component" value="Unassembled WGS sequence"/>
</dbReference>
<gene>
    <name evidence="7" type="ORF">KSV97_07670</name>
    <name evidence="8" type="ORF">KSW06_07545</name>
</gene>
<dbReference type="PROSITE" id="PS01129">
    <property type="entry name" value="PSI_RLU"/>
    <property type="match status" value="1"/>
</dbReference>
<accession>A0AAW4MWN6</accession>
<dbReference type="GeneID" id="301324799"/>